<feature type="region of interest" description="Disordered" evidence="1">
    <location>
        <begin position="96"/>
        <end position="115"/>
    </location>
</feature>
<evidence type="ECO:0000256" key="1">
    <source>
        <dbReference type="SAM" id="MobiDB-lite"/>
    </source>
</evidence>
<dbReference type="AlphaFoldDB" id="A0A1W1VWI0"/>
<sequence>MWREDPFPGRLAAERFEHVAHTPEGEELGHAPLHRQSLEPGAVLPLTAYVPWKRRLLSFVTARTDLLLGLPLRHLQLDFWQVQHLPGQQDLHFGPVPAVPAAASSRHRQDDHFAG</sequence>
<keyword evidence="3" id="KW-1185">Reference proteome</keyword>
<protein>
    <submittedName>
        <fullName evidence="2">Uncharacterized protein</fullName>
    </submittedName>
</protein>
<accession>A0A1W1VWI0</accession>
<proteinExistence type="predicted"/>
<evidence type="ECO:0000313" key="3">
    <source>
        <dbReference type="Proteomes" id="UP000192582"/>
    </source>
</evidence>
<name>A0A1W1VWI0_9DEIO</name>
<evidence type="ECO:0000313" key="2">
    <source>
        <dbReference type="EMBL" id="SMB97244.1"/>
    </source>
</evidence>
<organism evidence="2 3">
    <name type="scientific">Deinococcus hopiensis KR-140</name>
    <dbReference type="NCBI Taxonomy" id="695939"/>
    <lineage>
        <taxon>Bacteria</taxon>
        <taxon>Thermotogati</taxon>
        <taxon>Deinococcota</taxon>
        <taxon>Deinococci</taxon>
        <taxon>Deinococcales</taxon>
        <taxon>Deinococcaceae</taxon>
        <taxon>Deinococcus</taxon>
    </lineage>
</organism>
<reference evidence="2 3" key="1">
    <citation type="submission" date="2017-04" db="EMBL/GenBank/DDBJ databases">
        <authorList>
            <person name="Afonso C.L."/>
            <person name="Miller P.J."/>
            <person name="Scott M.A."/>
            <person name="Spackman E."/>
            <person name="Goraichik I."/>
            <person name="Dimitrov K.M."/>
            <person name="Suarez D.L."/>
            <person name="Swayne D.E."/>
        </authorList>
    </citation>
    <scope>NUCLEOTIDE SEQUENCE [LARGE SCALE GENOMIC DNA]</scope>
    <source>
        <strain evidence="2 3">KR-140</strain>
    </source>
</reference>
<gene>
    <name evidence="2" type="ORF">SAMN00790413_06441</name>
</gene>
<dbReference type="Proteomes" id="UP000192582">
    <property type="component" value="Unassembled WGS sequence"/>
</dbReference>
<dbReference type="EMBL" id="FWWU01000010">
    <property type="protein sequence ID" value="SMB97244.1"/>
    <property type="molecule type" value="Genomic_DNA"/>
</dbReference>